<evidence type="ECO:0000313" key="1">
    <source>
        <dbReference type="EMBL" id="VDN23912.1"/>
    </source>
</evidence>
<dbReference type="OrthoDB" id="5849607at2759"/>
<keyword evidence="2" id="KW-1185">Reference proteome</keyword>
<gene>
    <name evidence="1" type="ORF">GPUH_LOCUS14294</name>
</gene>
<accession>A0A183E003</accession>
<reference evidence="3" key="1">
    <citation type="submission" date="2016-06" db="UniProtKB">
        <authorList>
            <consortium name="WormBaseParasite"/>
        </authorList>
    </citation>
    <scope>IDENTIFICATION</scope>
</reference>
<evidence type="ECO:0000313" key="3">
    <source>
        <dbReference type="WBParaSite" id="GPUH_0001431301-mRNA-1"/>
    </source>
</evidence>
<organism evidence="3">
    <name type="scientific">Gongylonema pulchrum</name>
    <dbReference type="NCBI Taxonomy" id="637853"/>
    <lineage>
        <taxon>Eukaryota</taxon>
        <taxon>Metazoa</taxon>
        <taxon>Ecdysozoa</taxon>
        <taxon>Nematoda</taxon>
        <taxon>Chromadorea</taxon>
        <taxon>Rhabditida</taxon>
        <taxon>Spirurina</taxon>
        <taxon>Spiruromorpha</taxon>
        <taxon>Spiruroidea</taxon>
        <taxon>Gongylonematidae</taxon>
        <taxon>Gongylonema</taxon>
    </lineage>
</organism>
<dbReference type="EMBL" id="UYRT01081104">
    <property type="protein sequence ID" value="VDN23912.1"/>
    <property type="molecule type" value="Genomic_DNA"/>
</dbReference>
<protein>
    <submittedName>
        <fullName evidence="3">WW domain-containing protein</fullName>
    </submittedName>
</protein>
<dbReference type="WBParaSite" id="GPUH_0001431301-mRNA-1">
    <property type="protein sequence ID" value="GPUH_0001431301-mRNA-1"/>
    <property type="gene ID" value="GPUH_0001431301"/>
</dbReference>
<sequence>MPEPQAAPVKPVDAQKPEAAVLRRRGIGNTLPVGWKPLLPPNEALQQLYARRKELDEARSKLFAQLKEVIAKSSDRAQSQHAALYNQLIQSQTRNKMHQLMQ</sequence>
<dbReference type="AlphaFoldDB" id="A0A183E003"/>
<dbReference type="Proteomes" id="UP000271098">
    <property type="component" value="Unassembled WGS sequence"/>
</dbReference>
<proteinExistence type="predicted"/>
<reference evidence="1 2" key="2">
    <citation type="submission" date="2018-11" db="EMBL/GenBank/DDBJ databases">
        <authorList>
            <consortium name="Pathogen Informatics"/>
        </authorList>
    </citation>
    <scope>NUCLEOTIDE SEQUENCE [LARGE SCALE GENOMIC DNA]</scope>
</reference>
<name>A0A183E003_9BILA</name>
<evidence type="ECO:0000313" key="2">
    <source>
        <dbReference type="Proteomes" id="UP000271098"/>
    </source>
</evidence>